<dbReference type="GO" id="GO:0006402">
    <property type="term" value="P:mRNA catabolic process"/>
    <property type="evidence" value="ECO:0007669"/>
    <property type="project" value="TreeGrafter"/>
</dbReference>
<dbReference type="OrthoDB" id="9810648at2"/>
<feature type="domain" description="Nudix hydrolase" evidence="4">
    <location>
        <begin position="6"/>
        <end position="148"/>
    </location>
</feature>
<dbReference type="InterPro" id="IPR022927">
    <property type="entry name" value="RppH"/>
</dbReference>
<evidence type="ECO:0000256" key="1">
    <source>
        <dbReference type="ARBA" id="ARBA00001936"/>
    </source>
</evidence>
<gene>
    <name evidence="5" type="primary">rppH</name>
    <name evidence="5" type="ORF">UPTC3659_0767</name>
</gene>
<evidence type="ECO:0000256" key="3">
    <source>
        <dbReference type="RuleBase" id="RU003476"/>
    </source>
</evidence>
<sequence>MEKEKKYRPNVAAIILSSAYPFECKILLAKRNDMEDIWQFPQGGIDKGEDAKSALFRELKEEIGTDEIEILAEYPEWISYDFPAKVAQKMYPYDGQNQKYFLVRLKNKAIINLNTKNPEFNACKFVLLEDVYDMINHFKKPIYTKVLKYFKERGYI</sequence>
<dbReference type="HOGENOM" id="CLU_087195_3_0_7"/>
<organism evidence="5 6">
    <name type="scientific">Campylobacter lari NCTC 11845</name>
    <dbReference type="NCBI Taxonomy" id="1388749"/>
    <lineage>
        <taxon>Bacteria</taxon>
        <taxon>Pseudomonadati</taxon>
        <taxon>Campylobacterota</taxon>
        <taxon>Epsilonproteobacteria</taxon>
        <taxon>Campylobacterales</taxon>
        <taxon>Campylobacteraceae</taxon>
        <taxon>Campylobacter</taxon>
    </lineage>
</organism>
<dbReference type="CDD" id="cd03671">
    <property type="entry name" value="NUDIX_Ap4A_hydrolase_plant_like"/>
    <property type="match status" value="1"/>
</dbReference>
<dbReference type="RefSeq" id="WP_039625903.1">
    <property type="nucleotide sequence ID" value="NZ_CP007775.1"/>
</dbReference>
<proteinExistence type="inferred from homology"/>
<evidence type="ECO:0000256" key="2">
    <source>
        <dbReference type="ARBA" id="ARBA00022801"/>
    </source>
</evidence>
<dbReference type="InterPro" id="IPR020084">
    <property type="entry name" value="NUDIX_hydrolase_CS"/>
</dbReference>
<evidence type="ECO:0000313" key="5">
    <source>
        <dbReference type="EMBL" id="AJD01615.1"/>
    </source>
</evidence>
<comment type="cofactor">
    <cofactor evidence="1">
        <name>Mn(2+)</name>
        <dbReference type="ChEBI" id="CHEBI:29035"/>
    </cofactor>
</comment>
<dbReference type="AlphaFoldDB" id="A0A0A8HXU8"/>
<dbReference type="GO" id="GO:0005737">
    <property type="term" value="C:cytoplasm"/>
    <property type="evidence" value="ECO:0007669"/>
    <property type="project" value="TreeGrafter"/>
</dbReference>
<dbReference type="NCBIfam" id="NF001938">
    <property type="entry name" value="PRK00714.1-5"/>
    <property type="match status" value="1"/>
</dbReference>
<dbReference type="PANTHER" id="PTHR23114:SF17">
    <property type="entry name" value="M7GPPPN-MRNA HYDROLASE"/>
    <property type="match status" value="1"/>
</dbReference>
<accession>A0A0A8HXU8</accession>
<dbReference type="PANTHER" id="PTHR23114">
    <property type="entry name" value="M7GPPPN-MRNA HYDROLASE"/>
    <property type="match status" value="1"/>
</dbReference>
<dbReference type="Proteomes" id="UP000031130">
    <property type="component" value="Chromosome"/>
</dbReference>
<evidence type="ECO:0000259" key="4">
    <source>
        <dbReference type="PROSITE" id="PS51462"/>
    </source>
</evidence>
<protein>
    <submittedName>
        <fullName evidence="5">RNA pyrophosphohydrolase</fullName>
        <ecNumber evidence="5">3.6.1.-</ecNumber>
    </submittedName>
</protein>
<keyword evidence="2 3" id="KW-0378">Hydrolase</keyword>
<dbReference type="SUPFAM" id="SSF55811">
    <property type="entry name" value="Nudix"/>
    <property type="match status" value="1"/>
</dbReference>
<dbReference type="InterPro" id="IPR015797">
    <property type="entry name" value="NUDIX_hydrolase-like_dom_sf"/>
</dbReference>
<dbReference type="InterPro" id="IPR000086">
    <property type="entry name" value="NUDIX_hydrolase_dom"/>
</dbReference>
<dbReference type="Gene3D" id="3.90.79.10">
    <property type="entry name" value="Nucleoside Triphosphate Pyrophosphohydrolase"/>
    <property type="match status" value="1"/>
</dbReference>
<dbReference type="NCBIfam" id="NF001936">
    <property type="entry name" value="PRK00714.1-3"/>
    <property type="match status" value="1"/>
</dbReference>
<dbReference type="EMBL" id="CP007775">
    <property type="protein sequence ID" value="AJD01615.1"/>
    <property type="molecule type" value="Genomic_DNA"/>
</dbReference>
<dbReference type="PROSITE" id="PS51462">
    <property type="entry name" value="NUDIX"/>
    <property type="match status" value="1"/>
</dbReference>
<dbReference type="PRINTS" id="PR00502">
    <property type="entry name" value="NUDIXFAMILY"/>
</dbReference>
<name>A0A0A8HXU8_CAMLA</name>
<dbReference type="Pfam" id="PF00293">
    <property type="entry name" value="NUDIX"/>
    <property type="match status" value="1"/>
</dbReference>
<dbReference type="PROSITE" id="PS00893">
    <property type="entry name" value="NUDIX_BOX"/>
    <property type="match status" value="1"/>
</dbReference>
<evidence type="ECO:0000313" key="6">
    <source>
        <dbReference type="Proteomes" id="UP000031130"/>
    </source>
</evidence>
<dbReference type="EC" id="3.6.1.-" evidence="5"/>
<dbReference type="KEGG" id="cln:UPTC3659_0767"/>
<comment type="similarity">
    <text evidence="3">Belongs to the Nudix hydrolase family.</text>
</comment>
<reference evidence="5 6" key="1">
    <citation type="journal article" date="2014" name="Genome Biol. Evol.">
        <title>Comparative Genomics of the Campylobacter lari Group.</title>
        <authorList>
            <person name="Miller W.G."/>
            <person name="Yee E."/>
            <person name="Chapman M.H."/>
            <person name="Smith T.P."/>
            <person name="Bono J.L."/>
            <person name="Huynh S."/>
            <person name="Parker C.T."/>
            <person name="Vandamme P."/>
            <person name="Luong K."/>
            <person name="Korlach J."/>
        </authorList>
    </citation>
    <scope>NUCLEOTIDE SEQUENCE [LARGE SCALE GENOMIC DNA]</scope>
    <source>
        <strain evidence="6">RM3659</strain>
    </source>
</reference>
<dbReference type="InterPro" id="IPR020476">
    <property type="entry name" value="Nudix_hydrolase"/>
</dbReference>
<dbReference type="GO" id="GO:0034353">
    <property type="term" value="F:mRNA 5'-diphosphatase activity"/>
    <property type="evidence" value="ECO:0007669"/>
    <property type="project" value="TreeGrafter"/>
</dbReference>